<keyword evidence="8" id="KW-1185">Reference proteome</keyword>
<dbReference type="PANTHER" id="PTHR21100:SF9">
    <property type="entry name" value="PREFOLDIN SUBUNIT 4"/>
    <property type="match status" value="1"/>
</dbReference>
<comment type="function">
    <text evidence="3 4">Binds specifically to cytosolic chaperonin (c-CPN) and transfers target proteins to it. Binds to nascent polypeptide chain and promotes folding in an environment in which there are many competing pathways for nonnative proteins.</text>
</comment>
<keyword evidence="5" id="KW-0175">Coiled coil</keyword>
<dbReference type="Gene3D" id="1.10.287.370">
    <property type="match status" value="1"/>
</dbReference>
<evidence type="ECO:0000313" key="6">
    <source>
        <dbReference type="EMBL" id="CDO52667.1"/>
    </source>
</evidence>
<dbReference type="Proteomes" id="UP000242525">
    <property type="component" value="Unassembled WGS sequence"/>
</dbReference>
<reference evidence="7" key="2">
    <citation type="journal article" date="2020" name="Front. Microbiol.">
        <title>Phenotypic and Genetic Characterization of the Cheese Ripening Yeast Geotrichum candidum.</title>
        <authorList>
            <person name="Perkins V."/>
            <person name="Vignola S."/>
            <person name="Lessard M.H."/>
            <person name="Plante P.L."/>
            <person name="Corbeil J."/>
            <person name="Dugat-Bony E."/>
            <person name="Frenette M."/>
            <person name="Labrie S."/>
        </authorList>
    </citation>
    <scope>NUCLEOTIDE SEQUENCE</scope>
    <source>
        <strain evidence="7">LMA-70</strain>
    </source>
</reference>
<evidence type="ECO:0000256" key="2">
    <source>
        <dbReference type="ARBA" id="ARBA00023186"/>
    </source>
</evidence>
<dbReference type="PANTHER" id="PTHR21100">
    <property type="entry name" value="PREFOLDIN SUBUNIT 4"/>
    <property type="match status" value="1"/>
</dbReference>
<evidence type="ECO:0000313" key="8">
    <source>
        <dbReference type="Proteomes" id="UP000242525"/>
    </source>
</evidence>
<dbReference type="GO" id="GO:0006457">
    <property type="term" value="P:protein folding"/>
    <property type="evidence" value="ECO:0007669"/>
    <property type="project" value="UniProtKB-UniRule"/>
</dbReference>
<evidence type="ECO:0000313" key="7">
    <source>
        <dbReference type="EMBL" id="KAF5103318.1"/>
    </source>
</evidence>
<protein>
    <recommendedName>
        <fullName evidence="4">Prefoldin subunit 4</fullName>
    </recommendedName>
</protein>
<dbReference type="GO" id="GO:0016272">
    <property type="term" value="C:prefoldin complex"/>
    <property type="evidence" value="ECO:0007669"/>
    <property type="project" value="UniProtKB-UniRule"/>
</dbReference>
<accession>A0A0J9X691</accession>
<feature type="coiled-coil region" evidence="5">
    <location>
        <begin position="82"/>
        <end position="116"/>
    </location>
</feature>
<dbReference type="OrthoDB" id="10250441at2759"/>
<reference evidence="6 8" key="1">
    <citation type="submission" date="2014-03" db="EMBL/GenBank/DDBJ databases">
        <authorList>
            <person name="Casaregola S."/>
        </authorList>
    </citation>
    <scope>NUCLEOTIDE SEQUENCE [LARGE SCALE GENOMIC DNA]</scope>
    <source>
        <strain evidence="6 8">CLIB 918</strain>
    </source>
</reference>
<dbReference type="InterPro" id="IPR016661">
    <property type="entry name" value="PFDN4"/>
</dbReference>
<dbReference type="AlphaFoldDB" id="A0A0J9X691"/>
<dbReference type="STRING" id="1173061.A0A0J9X691"/>
<gene>
    <name evidence="6" type="ORF">BN980_GECA03s05686g</name>
    <name evidence="7" type="ORF">DV451_001491</name>
</gene>
<name>A0A0J9X691_GEOCN</name>
<sequence length="130" mass="15222">MQMLPPNQKNETEVLWQDQERINTFSKLNTRLTRFREELEQQQKEHEYLTDVQMELELVDEDEKVQYRIGGSFVFLPQPEALERLEADTEAATLAIEKKEAEIEEITSQMGALKKELYAKFGNAINLESD</sequence>
<comment type="caution">
    <text evidence="6">The sequence shown here is derived from an EMBL/GenBank/DDBJ whole genome shotgun (WGS) entry which is preliminary data.</text>
</comment>
<evidence type="ECO:0000256" key="5">
    <source>
        <dbReference type="SAM" id="Coils"/>
    </source>
</evidence>
<dbReference type="InterPro" id="IPR002777">
    <property type="entry name" value="PFD_beta-like"/>
</dbReference>
<dbReference type="EMBL" id="CCBN010000003">
    <property type="protein sequence ID" value="CDO52667.1"/>
    <property type="molecule type" value="Genomic_DNA"/>
</dbReference>
<dbReference type="FunFam" id="1.10.287.370:FF:000005">
    <property type="entry name" value="Prefoldin subunit 4"/>
    <property type="match status" value="1"/>
</dbReference>
<dbReference type="EMBL" id="QQZK01000023">
    <property type="protein sequence ID" value="KAF5103318.1"/>
    <property type="molecule type" value="Genomic_DNA"/>
</dbReference>
<reference evidence="7" key="3">
    <citation type="submission" date="2020-01" db="EMBL/GenBank/DDBJ databases">
        <authorList>
            <person name="Perkins V."/>
            <person name="Lessard M.-H."/>
            <person name="Dugat-Bony E."/>
            <person name="Frenette M."/>
            <person name="Labrie S."/>
        </authorList>
    </citation>
    <scope>NUCLEOTIDE SEQUENCE</scope>
    <source>
        <strain evidence="7">LMA-70</strain>
    </source>
</reference>
<keyword evidence="2 4" id="KW-0143">Chaperone</keyword>
<dbReference type="GO" id="GO:0051082">
    <property type="term" value="F:unfolded protein binding"/>
    <property type="evidence" value="ECO:0007669"/>
    <property type="project" value="InterPro"/>
</dbReference>
<evidence type="ECO:0000256" key="4">
    <source>
        <dbReference type="PIRNR" id="PIRNR016477"/>
    </source>
</evidence>
<dbReference type="CDD" id="cd23165">
    <property type="entry name" value="Prefoldin_4"/>
    <property type="match status" value="1"/>
</dbReference>
<evidence type="ECO:0000256" key="3">
    <source>
        <dbReference type="ARBA" id="ARBA00024667"/>
    </source>
</evidence>
<dbReference type="SUPFAM" id="SSF46579">
    <property type="entry name" value="Prefoldin"/>
    <property type="match status" value="1"/>
</dbReference>
<dbReference type="InterPro" id="IPR009053">
    <property type="entry name" value="Prefoldin"/>
</dbReference>
<dbReference type="Pfam" id="PF01920">
    <property type="entry name" value="Prefoldin_2"/>
    <property type="match status" value="1"/>
</dbReference>
<organism evidence="6 8">
    <name type="scientific">Geotrichum candidum</name>
    <name type="common">Oospora lactis</name>
    <name type="synonym">Dipodascus geotrichum</name>
    <dbReference type="NCBI Taxonomy" id="1173061"/>
    <lineage>
        <taxon>Eukaryota</taxon>
        <taxon>Fungi</taxon>
        <taxon>Dikarya</taxon>
        <taxon>Ascomycota</taxon>
        <taxon>Saccharomycotina</taxon>
        <taxon>Dipodascomycetes</taxon>
        <taxon>Dipodascales</taxon>
        <taxon>Dipodascaceae</taxon>
        <taxon>Geotrichum</taxon>
    </lineage>
</organism>
<dbReference type="PIRSF" id="PIRSF016477">
    <property type="entry name" value="Prefoldin_subunit_4"/>
    <property type="match status" value="1"/>
</dbReference>
<feature type="coiled-coil region" evidence="5">
    <location>
        <begin position="25"/>
        <end position="52"/>
    </location>
</feature>
<dbReference type="Proteomes" id="UP000750522">
    <property type="component" value="Unassembled WGS sequence"/>
</dbReference>
<comment type="subunit">
    <text evidence="4">Heterohexamer of two PFD-alpha type and four PFD-beta type subunits.</text>
</comment>
<evidence type="ECO:0000256" key="1">
    <source>
        <dbReference type="ARBA" id="ARBA00008045"/>
    </source>
</evidence>
<dbReference type="GO" id="GO:0005737">
    <property type="term" value="C:cytoplasm"/>
    <property type="evidence" value="ECO:0007669"/>
    <property type="project" value="UniProtKB-ARBA"/>
</dbReference>
<comment type="similarity">
    <text evidence="1 4">Belongs to the prefoldin subunit beta family.</text>
</comment>
<proteinExistence type="inferred from homology"/>